<keyword evidence="3" id="KW-1185">Reference proteome</keyword>
<organism evidence="2 3">
    <name type="scientific">Silvibacterium dinghuense</name>
    <dbReference type="NCBI Taxonomy" id="1560006"/>
    <lineage>
        <taxon>Bacteria</taxon>
        <taxon>Pseudomonadati</taxon>
        <taxon>Acidobacteriota</taxon>
        <taxon>Terriglobia</taxon>
        <taxon>Terriglobales</taxon>
        <taxon>Acidobacteriaceae</taxon>
        <taxon>Silvibacterium</taxon>
    </lineage>
</organism>
<feature type="region of interest" description="Disordered" evidence="1">
    <location>
        <begin position="131"/>
        <end position="161"/>
    </location>
</feature>
<evidence type="ECO:0000313" key="2">
    <source>
        <dbReference type="EMBL" id="RXS94355.1"/>
    </source>
</evidence>
<dbReference type="Proteomes" id="UP000290253">
    <property type="component" value="Unassembled WGS sequence"/>
</dbReference>
<evidence type="ECO:0000313" key="3">
    <source>
        <dbReference type="Proteomes" id="UP000290253"/>
    </source>
</evidence>
<dbReference type="EMBL" id="SDMK01000003">
    <property type="protein sequence ID" value="RXS94355.1"/>
    <property type="molecule type" value="Genomic_DNA"/>
</dbReference>
<feature type="region of interest" description="Disordered" evidence="1">
    <location>
        <begin position="35"/>
        <end position="71"/>
    </location>
</feature>
<name>A0A4Q1SBB9_9BACT</name>
<comment type="caution">
    <text evidence="2">The sequence shown here is derived from an EMBL/GenBank/DDBJ whole genome shotgun (WGS) entry which is preliminary data.</text>
</comment>
<protein>
    <submittedName>
        <fullName evidence="2">Uncharacterized protein</fullName>
    </submittedName>
</protein>
<gene>
    <name evidence="2" type="ORF">ESZ00_14810</name>
</gene>
<sequence length="161" mass="16681">MLKDSPSAPPVESASERSALLPKLNIFMRPIPLCPPPPGAPPIPPPAPPPEPLLSPPAPAPPENPPLCIPPMPELPMVSASMPLPVSCARPGAVPKLPPAPARGRAERTVLCIMLEKKRDQSTVLEVLRELPGGCGPPPPGPSAWAFPASEGRGPEEASPC</sequence>
<evidence type="ECO:0000256" key="1">
    <source>
        <dbReference type="SAM" id="MobiDB-lite"/>
    </source>
</evidence>
<accession>A0A4Q1SBB9</accession>
<proteinExistence type="predicted"/>
<reference evidence="2 3" key="1">
    <citation type="journal article" date="2016" name="Int. J. Syst. Evol. Microbiol.">
        <title>Acidipila dinghuensis sp. nov., an acidobacterium isolated from forest soil.</title>
        <authorList>
            <person name="Jiang Y.W."/>
            <person name="Wang J."/>
            <person name="Chen M.H."/>
            <person name="Lv Y.Y."/>
            <person name="Qiu L.H."/>
        </authorList>
    </citation>
    <scope>NUCLEOTIDE SEQUENCE [LARGE SCALE GENOMIC DNA]</scope>
    <source>
        <strain evidence="2 3">DHOF10</strain>
    </source>
</reference>
<dbReference type="AlphaFoldDB" id="A0A4Q1SBB9"/>